<dbReference type="InterPro" id="IPR051813">
    <property type="entry name" value="HepT_RNase_toxin"/>
</dbReference>
<dbReference type="RefSeq" id="WP_163911850.1">
    <property type="nucleotide sequence ID" value="NZ_AP022577.1"/>
</dbReference>
<dbReference type="InterPro" id="IPR008201">
    <property type="entry name" value="HepT-like"/>
</dbReference>
<evidence type="ECO:0000256" key="5">
    <source>
        <dbReference type="ARBA" id="ARBA00022801"/>
    </source>
</evidence>
<keyword evidence="4" id="KW-0547">Nucleotide-binding</keyword>
<evidence type="ECO:0000256" key="2">
    <source>
        <dbReference type="ARBA" id="ARBA00022649"/>
    </source>
</evidence>
<evidence type="ECO:0000313" key="6">
    <source>
        <dbReference type="EMBL" id="BBX87953.1"/>
    </source>
</evidence>
<proteinExistence type="predicted"/>
<name>A0ABN5Z1T2_9MYCO</name>
<dbReference type="Pfam" id="PF01934">
    <property type="entry name" value="HepT-like"/>
    <property type="match status" value="1"/>
</dbReference>
<gene>
    <name evidence="6" type="ORF">MAUB_58260</name>
</gene>
<sequence length="112" mass="12707">MTDPTRHDSRYAQNIVAAIDTITRYQSEHRPQTELEEQIHVDAVDRQLIIVAEACGKLSGELKARHPSVDWKAISGFRTNIVHKYWKFDRSIADSVIAVHLDPLRAVADSES</sequence>
<keyword evidence="7" id="KW-1185">Reference proteome</keyword>
<keyword evidence="3" id="KW-0540">Nuclease</keyword>
<keyword evidence="2" id="KW-1277">Toxin-antitoxin system</keyword>
<dbReference type="PANTHER" id="PTHR34139:SF1">
    <property type="entry name" value="RNASE MJ1380-RELATED"/>
    <property type="match status" value="1"/>
</dbReference>
<evidence type="ECO:0008006" key="8">
    <source>
        <dbReference type="Google" id="ProtNLM"/>
    </source>
</evidence>
<protein>
    <recommendedName>
        <fullName evidence="8">DUF86 domain-containing protein</fullName>
    </recommendedName>
</protein>
<evidence type="ECO:0000313" key="7">
    <source>
        <dbReference type="Proteomes" id="UP000465609"/>
    </source>
</evidence>
<organism evidence="6 7">
    <name type="scientific">Mycolicibacterium aubagnense</name>
    <dbReference type="NCBI Taxonomy" id="319707"/>
    <lineage>
        <taxon>Bacteria</taxon>
        <taxon>Bacillati</taxon>
        <taxon>Actinomycetota</taxon>
        <taxon>Actinomycetes</taxon>
        <taxon>Mycobacteriales</taxon>
        <taxon>Mycobacteriaceae</taxon>
        <taxon>Mycolicibacterium</taxon>
    </lineage>
</organism>
<dbReference type="EMBL" id="AP022577">
    <property type="protein sequence ID" value="BBX87953.1"/>
    <property type="molecule type" value="Genomic_DNA"/>
</dbReference>
<evidence type="ECO:0000256" key="4">
    <source>
        <dbReference type="ARBA" id="ARBA00022741"/>
    </source>
</evidence>
<accession>A0ABN5Z1T2</accession>
<keyword evidence="1" id="KW-0597">Phosphoprotein</keyword>
<reference evidence="6 7" key="1">
    <citation type="journal article" date="2019" name="Emerg. Microbes Infect.">
        <title>Comprehensive subspecies identification of 175 nontuberculous mycobacteria species based on 7547 genomic profiles.</title>
        <authorList>
            <person name="Matsumoto Y."/>
            <person name="Kinjo T."/>
            <person name="Motooka D."/>
            <person name="Nabeya D."/>
            <person name="Jung N."/>
            <person name="Uechi K."/>
            <person name="Horii T."/>
            <person name="Iida T."/>
            <person name="Fujita J."/>
            <person name="Nakamura S."/>
        </authorList>
    </citation>
    <scope>NUCLEOTIDE SEQUENCE [LARGE SCALE GENOMIC DNA]</scope>
    <source>
        <strain evidence="6 7">JCM 15296</strain>
    </source>
</reference>
<evidence type="ECO:0000256" key="3">
    <source>
        <dbReference type="ARBA" id="ARBA00022722"/>
    </source>
</evidence>
<dbReference type="PANTHER" id="PTHR34139">
    <property type="entry name" value="UPF0331 PROTEIN MJ0127"/>
    <property type="match status" value="1"/>
</dbReference>
<keyword evidence="5" id="KW-0378">Hydrolase</keyword>
<dbReference type="Proteomes" id="UP000465609">
    <property type="component" value="Chromosome"/>
</dbReference>
<evidence type="ECO:0000256" key="1">
    <source>
        <dbReference type="ARBA" id="ARBA00022553"/>
    </source>
</evidence>